<comment type="caution">
    <text evidence="1">The sequence shown here is derived from an EMBL/GenBank/DDBJ whole genome shotgun (WGS) entry which is preliminary data.</text>
</comment>
<sequence>EEIRNIWYLNINSESGTAIGKCGSRGSNLTDLDITAGFITASHQLSHEMVKSDEVSQYNFEDIKGGSKRVTLYSTWGNEISIGGPDKHTVPVITSMLQVSAPKMEEHEYADILRFLGNLNDEIIYRFMIGELTKERTIEPIVNIDIINTVLKKHPFSKKGRLIGPKSERLAQLISQALKKIFEDDTNTLNHFLSNIPLESTCNQEEYEKKINDLGKIIKRDINNFLEGEKKLSYIRKVKINKDINSFCQLREKYDCSNSSLSGVLGSEFLKIVSLMKSLRAIVFYPVSLILESFRNH</sequence>
<name>X0YDW3_9ZZZZ</name>
<accession>X0YDW3</accession>
<dbReference type="AlphaFoldDB" id="X0YDW3"/>
<gene>
    <name evidence="1" type="ORF">S01H4_13128</name>
</gene>
<protein>
    <submittedName>
        <fullName evidence="1">Uncharacterized protein</fullName>
    </submittedName>
</protein>
<feature type="non-terminal residue" evidence="1">
    <location>
        <position position="1"/>
    </location>
</feature>
<organism evidence="1">
    <name type="scientific">marine sediment metagenome</name>
    <dbReference type="NCBI Taxonomy" id="412755"/>
    <lineage>
        <taxon>unclassified sequences</taxon>
        <taxon>metagenomes</taxon>
        <taxon>ecological metagenomes</taxon>
    </lineage>
</organism>
<reference evidence="1" key="1">
    <citation type="journal article" date="2014" name="Front. Microbiol.">
        <title>High frequency of phylogenetically diverse reductive dehalogenase-homologous genes in deep subseafloor sedimentary metagenomes.</title>
        <authorList>
            <person name="Kawai M."/>
            <person name="Futagami T."/>
            <person name="Toyoda A."/>
            <person name="Takaki Y."/>
            <person name="Nishi S."/>
            <person name="Hori S."/>
            <person name="Arai W."/>
            <person name="Tsubouchi T."/>
            <person name="Morono Y."/>
            <person name="Uchiyama I."/>
            <person name="Ito T."/>
            <person name="Fujiyama A."/>
            <person name="Inagaki F."/>
            <person name="Takami H."/>
        </authorList>
    </citation>
    <scope>NUCLEOTIDE SEQUENCE</scope>
    <source>
        <strain evidence="1">Expedition CK06-06</strain>
    </source>
</reference>
<proteinExistence type="predicted"/>
<dbReference type="EMBL" id="BART01005794">
    <property type="protein sequence ID" value="GAG54094.1"/>
    <property type="molecule type" value="Genomic_DNA"/>
</dbReference>
<evidence type="ECO:0000313" key="1">
    <source>
        <dbReference type="EMBL" id="GAG54094.1"/>
    </source>
</evidence>